<accession>A0A559L9A7</accession>
<evidence type="ECO:0000313" key="2">
    <source>
        <dbReference type="Proteomes" id="UP000320707"/>
    </source>
</evidence>
<dbReference type="EMBL" id="SRMI01000005">
    <property type="protein sequence ID" value="TVY69947.1"/>
    <property type="molecule type" value="Genomic_DNA"/>
</dbReference>
<sequence length="302" mass="33554">MPWFKEDPNRPAFVLLESAVPFKSKARFLLGSVVADIRNPTDDFEPDGKSETAFRDYTLNALDTDYSAFLKGNDAHNLSTKVGHLAGVSSDSSSEISTNIKSSVVRTKSLMQHYKVFEQLISSEAKSDIITLMKRNDRKAFLVVGLKSVLDASHVQKFNTEESLNVNIKAPVGKGAESASHGTVHLGDTVDPEINYTNSSGQKVEIESTMTGERIFAVRYRLITLSRNKPNYGDVVRVKFGTGVFGDKKETEVVFDEGDEEEAQGRDPVVISNDKDEISLSQRYFEDDIELLGLENELEVVY</sequence>
<dbReference type="Proteomes" id="UP000320707">
    <property type="component" value="Unassembled WGS sequence"/>
</dbReference>
<organism evidence="1 2">
    <name type="scientific">Fusarium oxysporum f. sp. cubense</name>
    <dbReference type="NCBI Taxonomy" id="61366"/>
    <lineage>
        <taxon>Eukaryota</taxon>
        <taxon>Fungi</taxon>
        <taxon>Dikarya</taxon>
        <taxon>Ascomycota</taxon>
        <taxon>Pezizomycotina</taxon>
        <taxon>Sordariomycetes</taxon>
        <taxon>Hypocreomycetidae</taxon>
        <taxon>Hypocreales</taxon>
        <taxon>Nectriaceae</taxon>
        <taxon>Fusarium</taxon>
        <taxon>Fusarium oxysporum species complex</taxon>
    </lineage>
</organism>
<reference evidence="1 2" key="1">
    <citation type="journal article" date="2019" name="Microbiol. Resour. Announc.">
        <title>High-quality draft genome sequence of Fusarium oxysporum f. sp. cubense strain 160527, a causal agent of Panama disease.</title>
        <authorList>
            <person name="Asai S."/>
            <person name="Ayukawa Y."/>
            <person name="Gan P."/>
            <person name="Masuda S."/>
            <person name="Komatsu K."/>
            <person name="Shirasu K."/>
            <person name="Arie T."/>
        </authorList>
    </citation>
    <scope>NUCLEOTIDE SEQUENCE [LARGE SCALE GENOMIC DNA]</scope>
    <source>
        <strain evidence="1 2">160527</strain>
    </source>
</reference>
<evidence type="ECO:0000313" key="1">
    <source>
        <dbReference type="EMBL" id="TVY69947.1"/>
    </source>
</evidence>
<proteinExistence type="predicted"/>
<dbReference type="AlphaFoldDB" id="A0A559L9A7"/>
<gene>
    <name evidence="1" type="ORF">Focb16_v002069</name>
</gene>
<name>A0A559L9A7_FUSOC</name>
<comment type="caution">
    <text evidence="1">The sequence shown here is derived from an EMBL/GenBank/DDBJ whole genome shotgun (WGS) entry which is preliminary data.</text>
</comment>
<protein>
    <submittedName>
        <fullName evidence="1">Uncharacterized protein</fullName>
    </submittedName>
</protein>